<organism evidence="2 3">
    <name type="scientific">Parasphingorhabdus cellanae</name>
    <dbReference type="NCBI Taxonomy" id="2806553"/>
    <lineage>
        <taxon>Bacteria</taxon>
        <taxon>Pseudomonadati</taxon>
        <taxon>Pseudomonadota</taxon>
        <taxon>Alphaproteobacteria</taxon>
        <taxon>Sphingomonadales</taxon>
        <taxon>Sphingomonadaceae</taxon>
        <taxon>Parasphingorhabdus</taxon>
    </lineage>
</organism>
<feature type="chain" id="PRO_5045462774" evidence="1">
    <location>
        <begin position="29"/>
        <end position="197"/>
    </location>
</feature>
<name>A0ABX7T0Y4_9SPHN</name>
<evidence type="ECO:0000256" key="1">
    <source>
        <dbReference type="SAM" id="SignalP"/>
    </source>
</evidence>
<keyword evidence="3" id="KW-1185">Reference proteome</keyword>
<dbReference type="EMBL" id="CP071794">
    <property type="protein sequence ID" value="QTD55223.1"/>
    <property type="molecule type" value="Genomic_DNA"/>
</dbReference>
<evidence type="ECO:0000313" key="2">
    <source>
        <dbReference type="EMBL" id="QTD55223.1"/>
    </source>
</evidence>
<reference evidence="2 3" key="1">
    <citation type="submission" date="2021-03" db="EMBL/GenBank/DDBJ databases">
        <title>Complete genome of Parasphingorhabdus_sp.JHSY0214.</title>
        <authorList>
            <person name="Yoo J.H."/>
            <person name="Bae J.W."/>
        </authorList>
    </citation>
    <scope>NUCLEOTIDE SEQUENCE [LARGE SCALE GENOMIC DNA]</scope>
    <source>
        <strain evidence="2 3">JHSY0214</strain>
    </source>
</reference>
<sequence length="197" mass="20585">MSYRHRYFATVACIASFTAMLVPQTANADPAAAVGLPALVPDEDLDKLRGGFIVNGLGVNFGADIRTYVNGELLLQTVLNLNDDGAHTTQTAAAGLSPVDVSSLQNGVLSSGNIRMKVGDTPVYLLNNGQTAIVHETTNGVQNMLINTANGFEAVQEVDATLNLSGYESFNNDLMMDRIGSALQDIAGQAGIGALGN</sequence>
<feature type="signal peptide" evidence="1">
    <location>
        <begin position="1"/>
        <end position="28"/>
    </location>
</feature>
<evidence type="ECO:0000313" key="3">
    <source>
        <dbReference type="Proteomes" id="UP000663923"/>
    </source>
</evidence>
<keyword evidence="1" id="KW-0732">Signal</keyword>
<protein>
    <submittedName>
        <fullName evidence="2">Uncharacterized protein</fullName>
    </submittedName>
</protein>
<proteinExistence type="predicted"/>
<gene>
    <name evidence="2" type="ORF">J4G78_13475</name>
</gene>
<accession>A0ABX7T0Y4</accession>
<dbReference type="RefSeq" id="WP_207987047.1">
    <property type="nucleotide sequence ID" value="NZ_CP071794.1"/>
</dbReference>
<dbReference type="Proteomes" id="UP000663923">
    <property type="component" value="Chromosome"/>
</dbReference>